<sequence length="374" mass="41605">MPKRPNTEANGARKSKKRARKAKESSDKEDTTADNPMNVQDRSDEESENDVVDATEQVKAAREAEEKQIKKDLARRKSAVYAFFDANPEVEFDKSNEAEYIVYRCTKCKEKMRQGWKTGDKGSTEVVGTLPIAVVGLNARHSPLFSTTYSLLWHPPATSITESLLTMSSEPPAHPPPNSDTVPSSSPSLPTVGNSQVPASENSAPNRVSGPQEAVSTSAAATADVRPPKRGNRGKFQGEHLEFLQARIKDYFSLTLRHEKSQWIANLTHEWFQKYPWHTRSEPAEFAVLRADSDVTLSTEQRAELETRRNDVLTQTVRDGQKELANWVHRQNQKTVQKESGKAFVAISNQLSKGLKGAPPPVAVGFMHNKWATA</sequence>
<comment type="caution">
    <text evidence="2">The sequence shown here is derived from an EMBL/GenBank/DDBJ whole genome shotgun (WGS) entry which is preliminary data.</text>
</comment>
<protein>
    <submittedName>
        <fullName evidence="2">Uncharacterized protein</fullName>
    </submittedName>
</protein>
<feature type="compositionally biased region" description="Low complexity" evidence="1">
    <location>
        <begin position="214"/>
        <end position="225"/>
    </location>
</feature>
<feature type="compositionally biased region" description="Acidic residues" evidence="1">
    <location>
        <begin position="43"/>
        <end position="53"/>
    </location>
</feature>
<name>A0AA38NZN3_9AGAR</name>
<accession>A0AA38NZN3</accession>
<organism evidence="2 3">
    <name type="scientific">Lentinula raphanica</name>
    <dbReference type="NCBI Taxonomy" id="153919"/>
    <lineage>
        <taxon>Eukaryota</taxon>
        <taxon>Fungi</taxon>
        <taxon>Dikarya</taxon>
        <taxon>Basidiomycota</taxon>
        <taxon>Agaricomycotina</taxon>
        <taxon>Agaricomycetes</taxon>
        <taxon>Agaricomycetidae</taxon>
        <taxon>Agaricales</taxon>
        <taxon>Marasmiineae</taxon>
        <taxon>Omphalotaceae</taxon>
        <taxon>Lentinula</taxon>
    </lineage>
</organism>
<evidence type="ECO:0000256" key="1">
    <source>
        <dbReference type="SAM" id="MobiDB-lite"/>
    </source>
</evidence>
<dbReference type="Proteomes" id="UP001163846">
    <property type="component" value="Unassembled WGS sequence"/>
</dbReference>
<feature type="compositionally biased region" description="Polar residues" evidence="1">
    <location>
        <begin position="191"/>
        <end position="206"/>
    </location>
</feature>
<dbReference type="EMBL" id="MU806665">
    <property type="protein sequence ID" value="KAJ3833600.1"/>
    <property type="molecule type" value="Genomic_DNA"/>
</dbReference>
<evidence type="ECO:0000313" key="2">
    <source>
        <dbReference type="EMBL" id="KAJ3833600.1"/>
    </source>
</evidence>
<evidence type="ECO:0000313" key="3">
    <source>
        <dbReference type="Proteomes" id="UP001163846"/>
    </source>
</evidence>
<keyword evidence="3" id="KW-1185">Reference proteome</keyword>
<dbReference type="AlphaFoldDB" id="A0AA38NZN3"/>
<feature type="compositionally biased region" description="Low complexity" evidence="1">
    <location>
        <begin position="179"/>
        <end position="190"/>
    </location>
</feature>
<feature type="region of interest" description="Disordered" evidence="1">
    <location>
        <begin position="1"/>
        <end position="60"/>
    </location>
</feature>
<reference evidence="2" key="1">
    <citation type="submission" date="2022-08" db="EMBL/GenBank/DDBJ databases">
        <authorList>
            <consortium name="DOE Joint Genome Institute"/>
            <person name="Min B."/>
            <person name="Riley R."/>
            <person name="Sierra-Patev S."/>
            <person name="Naranjo-Ortiz M."/>
            <person name="Looney B."/>
            <person name="Konkel Z."/>
            <person name="Slot J.C."/>
            <person name="Sakamoto Y."/>
            <person name="Steenwyk J.L."/>
            <person name="Rokas A."/>
            <person name="Carro J."/>
            <person name="Camarero S."/>
            <person name="Ferreira P."/>
            <person name="Molpeceres G."/>
            <person name="Ruiz-Duenas F.J."/>
            <person name="Serrano A."/>
            <person name="Henrissat B."/>
            <person name="Drula E."/>
            <person name="Hughes K.W."/>
            <person name="Mata J.L."/>
            <person name="Ishikawa N.K."/>
            <person name="Vargas-Isla R."/>
            <person name="Ushijima S."/>
            <person name="Smith C.A."/>
            <person name="Ahrendt S."/>
            <person name="Andreopoulos W."/>
            <person name="He G."/>
            <person name="Labutti K."/>
            <person name="Lipzen A."/>
            <person name="Ng V."/>
            <person name="Sandor L."/>
            <person name="Barry K."/>
            <person name="Martinez A.T."/>
            <person name="Xiao Y."/>
            <person name="Gibbons J.G."/>
            <person name="Terashima K."/>
            <person name="Hibbett D.S."/>
            <person name="Grigoriev I.V."/>
        </authorList>
    </citation>
    <scope>NUCLEOTIDE SEQUENCE</scope>
    <source>
        <strain evidence="2">TFB9207</strain>
    </source>
</reference>
<feature type="compositionally biased region" description="Basic and acidic residues" evidence="1">
    <location>
        <begin position="22"/>
        <end position="31"/>
    </location>
</feature>
<feature type="region of interest" description="Disordered" evidence="1">
    <location>
        <begin position="166"/>
        <end position="234"/>
    </location>
</feature>
<gene>
    <name evidence="2" type="ORF">F5878DRAFT_699347</name>
</gene>
<proteinExistence type="predicted"/>